<keyword evidence="1" id="KW-0802">TPR repeat</keyword>
<keyword evidence="3" id="KW-1185">Reference proteome</keyword>
<evidence type="ECO:0000256" key="1">
    <source>
        <dbReference type="PROSITE-ProRule" id="PRU00339"/>
    </source>
</evidence>
<dbReference type="AlphaFoldDB" id="A0A9X2GZ68"/>
<dbReference type="Gene3D" id="3.90.550.20">
    <property type="match status" value="1"/>
</dbReference>
<evidence type="ECO:0000313" key="3">
    <source>
        <dbReference type="Proteomes" id="UP001139722"/>
    </source>
</evidence>
<accession>A0A9X2GZ68</accession>
<dbReference type="EMBL" id="JAMZDY010000001">
    <property type="protein sequence ID" value="MCP2371317.1"/>
    <property type="molecule type" value="Genomic_DNA"/>
</dbReference>
<dbReference type="InterPro" id="IPR011990">
    <property type="entry name" value="TPR-like_helical_dom_sf"/>
</dbReference>
<dbReference type="Pfam" id="PF13432">
    <property type="entry name" value="TPR_16"/>
    <property type="match status" value="1"/>
</dbReference>
<dbReference type="PROSITE" id="PS50005">
    <property type="entry name" value="TPR"/>
    <property type="match status" value="1"/>
</dbReference>
<dbReference type="SUPFAM" id="SSF48452">
    <property type="entry name" value="TPR-like"/>
    <property type="match status" value="1"/>
</dbReference>
<dbReference type="InterPro" id="IPR008441">
    <property type="entry name" value="AfumC-like_glycosyl_Trfase"/>
</dbReference>
<gene>
    <name evidence="2" type="ORF">BJ978_001993</name>
</gene>
<dbReference type="InterPro" id="IPR019734">
    <property type="entry name" value="TPR_rpt"/>
</dbReference>
<dbReference type="GO" id="GO:0016757">
    <property type="term" value="F:glycosyltransferase activity"/>
    <property type="evidence" value="ECO:0007669"/>
    <property type="project" value="InterPro"/>
</dbReference>
<dbReference type="Proteomes" id="UP001139722">
    <property type="component" value="Unassembled WGS sequence"/>
</dbReference>
<reference evidence="2" key="1">
    <citation type="submission" date="2022-06" db="EMBL/GenBank/DDBJ databases">
        <title>Sequencing the genomes of 1000 actinobacteria strains.</title>
        <authorList>
            <person name="Klenk H.-P."/>
        </authorList>
    </citation>
    <scope>NUCLEOTIDE SEQUENCE</scope>
    <source>
        <strain evidence="2">DSM 22016</strain>
    </source>
</reference>
<dbReference type="OrthoDB" id="9802881at2"/>
<name>A0A9X2GZ68_9MICO</name>
<evidence type="ECO:0000313" key="2">
    <source>
        <dbReference type="EMBL" id="MCP2371317.1"/>
    </source>
</evidence>
<organism evidence="2 3">
    <name type="scientific">Agromyces terreus</name>
    <dbReference type="NCBI Taxonomy" id="424795"/>
    <lineage>
        <taxon>Bacteria</taxon>
        <taxon>Bacillati</taxon>
        <taxon>Actinomycetota</taxon>
        <taxon>Actinomycetes</taxon>
        <taxon>Micrococcales</taxon>
        <taxon>Microbacteriaceae</taxon>
        <taxon>Agromyces</taxon>
    </lineage>
</organism>
<sequence>MRLTERFRALRARGRAKTAPEDSRSVEVIAEAPPYVPLRNLVPSPRFVDIELGEPGVPVVGNPMGVYVHAHSKARAVELEDGSFGIEVEGRGQNTDTHIAPGGREHHDNFAYGMRPGQTYTVIVRVNLEEPLTGRMSADRLSIRIGCRSRGKIDWALARSHKAPNHAGEYELSVTFTLPADASAAWICLQAGASQGGGKVVWSRLSVSESASAHKYFDGSTSGDELYSYTWEGAVNQSISARHLQQPLSESHAAELVSLYVEERDLQSARYVAGNLQRSQPEGLASQLAAAHLGRATGNADAEEQYRGVAAQMSDVTGLAVAWYWIGRARETRRDWRGARDSYRKAADAVPDSLEYRYRLGDALYRTGDTAESRAIILAAIKDDQSLPFDGEAALSIDPKTFRVRREVGLFLVSRMSEITRRSTLKTPKPLNDDALPIFVYWAQGFGEAPAIVQECLSQLRALHGARLHELTDQNIAAYVEPIPDVVRESSGRAHQSDMLRLALLEKYGGIWIDATCFVSEDLDEALSPLLNEFFCFRYGGPRISNWFLAARRGSYIVRAWFAAMSIWWEEEGYVPDYFLAHHVFEMLYWIDPDFRAAWERVVPRDSRPPHQLQFSMFDAYESETFDALLNLSFVHKLKYQFSDSAMSPESNIAYLLRRQLG</sequence>
<dbReference type="Gene3D" id="1.25.40.10">
    <property type="entry name" value="Tetratricopeptide repeat domain"/>
    <property type="match status" value="1"/>
</dbReference>
<dbReference type="InterPro" id="IPR029044">
    <property type="entry name" value="Nucleotide-diphossugar_trans"/>
</dbReference>
<proteinExistence type="predicted"/>
<protein>
    <submittedName>
        <fullName evidence="2">Tetratricopeptide (TPR) repeat protein</fullName>
    </submittedName>
</protein>
<dbReference type="RefSeq" id="WP_156999475.1">
    <property type="nucleotide sequence ID" value="NZ_BAAANU010000015.1"/>
</dbReference>
<dbReference type="Pfam" id="PF05704">
    <property type="entry name" value="Caps_synth"/>
    <property type="match status" value="1"/>
</dbReference>
<dbReference type="SUPFAM" id="SSF53448">
    <property type="entry name" value="Nucleotide-diphospho-sugar transferases"/>
    <property type="match status" value="1"/>
</dbReference>
<feature type="repeat" description="TPR" evidence="1">
    <location>
        <begin position="320"/>
        <end position="353"/>
    </location>
</feature>
<comment type="caution">
    <text evidence="2">The sequence shown here is derived from an EMBL/GenBank/DDBJ whole genome shotgun (WGS) entry which is preliminary data.</text>
</comment>